<dbReference type="Proteomes" id="UP000054217">
    <property type="component" value="Unassembled WGS sequence"/>
</dbReference>
<dbReference type="HOGENOM" id="CLU_082499_7_0_1"/>
<protein>
    <recommendedName>
        <fullName evidence="3">Myb/SANT-like domain-containing protein</fullName>
    </recommendedName>
</protein>
<keyword evidence="2" id="KW-1185">Reference proteome</keyword>
<sequence>AKWTDEEVATLIDYLHTNRSEWADAGNFQQATYVKAAESIRKLHRSGKIKDLKNVSIKWGSVR</sequence>
<accession>A0A0C3JJR3</accession>
<gene>
    <name evidence="1" type="ORF">M404DRAFT_105277</name>
</gene>
<evidence type="ECO:0000313" key="2">
    <source>
        <dbReference type="Proteomes" id="UP000054217"/>
    </source>
</evidence>
<feature type="non-terminal residue" evidence="1">
    <location>
        <position position="1"/>
    </location>
</feature>
<feature type="non-terminal residue" evidence="1">
    <location>
        <position position="63"/>
    </location>
</feature>
<evidence type="ECO:0000313" key="1">
    <source>
        <dbReference type="EMBL" id="KIO09328.1"/>
    </source>
</evidence>
<reference evidence="2" key="2">
    <citation type="submission" date="2015-01" db="EMBL/GenBank/DDBJ databases">
        <title>Evolutionary Origins and Diversification of the Mycorrhizal Mutualists.</title>
        <authorList>
            <consortium name="DOE Joint Genome Institute"/>
            <consortium name="Mycorrhizal Genomics Consortium"/>
            <person name="Kohler A."/>
            <person name="Kuo A."/>
            <person name="Nagy L.G."/>
            <person name="Floudas D."/>
            <person name="Copeland A."/>
            <person name="Barry K.W."/>
            <person name="Cichocki N."/>
            <person name="Veneault-Fourrey C."/>
            <person name="LaButti K."/>
            <person name="Lindquist E.A."/>
            <person name="Lipzen A."/>
            <person name="Lundell T."/>
            <person name="Morin E."/>
            <person name="Murat C."/>
            <person name="Riley R."/>
            <person name="Ohm R."/>
            <person name="Sun H."/>
            <person name="Tunlid A."/>
            <person name="Henrissat B."/>
            <person name="Grigoriev I.V."/>
            <person name="Hibbett D.S."/>
            <person name="Martin F."/>
        </authorList>
    </citation>
    <scope>NUCLEOTIDE SEQUENCE [LARGE SCALE GENOMIC DNA]</scope>
    <source>
        <strain evidence="2">Marx 270</strain>
    </source>
</reference>
<dbReference type="AlphaFoldDB" id="A0A0C3JJR3"/>
<name>A0A0C3JJR3_PISTI</name>
<organism evidence="1 2">
    <name type="scientific">Pisolithus tinctorius Marx 270</name>
    <dbReference type="NCBI Taxonomy" id="870435"/>
    <lineage>
        <taxon>Eukaryota</taxon>
        <taxon>Fungi</taxon>
        <taxon>Dikarya</taxon>
        <taxon>Basidiomycota</taxon>
        <taxon>Agaricomycotina</taxon>
        <taxon>Agaricomycetes</taxon>
        <taxon>Agaricomycetidae</taxon>
        <taxon>Boletales</taxon>
        <taxon>Sclerodermatineae</taxon>
        <taxon>Pisolithaceae</taxon>
        <taxon>Pisolithus</taxon>
    </lineage>
</organism>
<dbReference type="EMBL" id="KN831954">
    <property type="protein sequence ID" value="KIO09328.1"/>
    <property type="molecule type" value="Genomic_DNA"/>
</dbReference>
<proteinExistence type="predicted"/>
<dbReference type="InParanoid" id="A0A0C3JJR3"/>
<evidence type="ECO:0008006" key="3">
    <source>
        <dbReference type="Google" id="ProtNLM"/>
    </source>
</evidence>
<dbReference type="OrthoDB" id="2683657at2759"/>
<reference evidence="1 2" key="1">
    <citation type="submission" date="2014-04" db="EMBL/GenBank/DDBJ databases">
        <authorList>
            <consortium name="DOE Joint Genome Institute"/>
            <person name="Kuo A."/>
            <person name="Kohler A."/>
            <person name="Costa M.D."/>
            <person name="Nagy L.G."/>
            <person name="Floudas D."/>
            <person name="Copeland A."/>
            <person name="Barry K.W."/>
            <person name="Cichocki N."/>
            <person name="Veneault-Fourrey C."/>
            <person name="LaButti K."/>
            <person name="Lindquist E.A."/>
            <person name="Lipzen A."/>
            <person name="Lundell T."/>
            <person name="Morin E."/>
            <person name="Murat C."/>
            <person name="Sun H."/>
            <person name="Tunlid A."/>
            <person name="Henrissat B."/>
            <person name="Grigoriev I.V."/>
            <person name="Hibbett D.S."/>
            <person name="Martin F."/>
            <person name="Nordberg H.P."/>
            <person name="Cantor M.N."/>
            <person name="Hua S.X."/>
        </authorList>
    </citation>
    <scope>NUCLEOTIDE SEQUENCE [LARGE SCALE GENOMIC DNA]</scope>
    <source>
        <strain evidence="1 2">Marx 270</strain>
    </source>
</reference>